<evidence type="ECO:0000313" key="2">
    <source>
        <dbReference type="Proteomes" id="UP000006054"/>
    </source>
</evidence>
<reference evidence="2" key="1">
    <citation type="submission" date="2012-06" db="EMBL/GenBank/DDBJ databases">
        <title>The complete genome of Flexibacter litoralis DSM 6794.</title>
        <authorList>
            <person name="Lucas S."/>
            <person name="Copeland A."/>
            <person name="Lapidus A."/>
            <person name="Glavina del Rio T."/>
            <person name="Dalin E."/>
            <person name="Tice H."/>
            <person name="Bruce D."/>
            <person name="Goodwin L."/>
            <person name="Pitluck S."/>
            <person name="Peters L."/>
            <person name="Ovchinnikova G."/>
            <person name="Lu M."/>
            <person name="Kyrpides N."/>
            <person name="Mavromatis K."/>
            <person name="Ivanova N."/>
            <person name="Brettin T."/>
            <person name="Detter J.C."/>
            <person name="Han C."/>
            <person name="Larimer F."/>
            <person name="Land M."/>
            <person name="Hauser L."/>
            <person name="Markowitz V."/>
            <person name="Cheng J.-F."/>
            <person name="Hugenholtz P."/>
            <person name="Woyke T."/>
            <person name="Wu D."/>
            <person name="Spring S."/>
            <person name="Lang E."/>
            <person name="Kopitz M."/>
            <person name="Brambilla E."/>
            <person name="Klenk H.-P."/>
            <person name="Eisen J.A."/>
        </authorList>
    </citation>
    <scope>NUCLEOTIDE SEQUENCE [LARGE SCALE GENOMIC DNA]</scope>
    <source>
        <strain evidence="2">ATCC 23117 / DSM 6794 / NBRC 15988 / NCIMB 1366 / Sio-4</strain>
    </source>
</reference>
<gene>
    <name evidence="1" type="ordered locus">Fleli_2771</name>
</gene>
<dbReference type="STRING" id="880071.Fleli_2771"/>
<organism evidence="1 2">
    <name type="scientific">Bernardetia litoralis (strain ATCC 23117 / DSM 6794 / NBRC 15988 / NCIMB 1366 / Fx l1 / Sio-4)</name>
    <name type="common">Flexibacter litoralis</name>
    <dbReference type="NCBI Taxonomy" id="880071"/>
    <lineage>
        <taxon>Bacteria</taxon>
        <taxon>Pseudomonadati</taxon>
        <taxon>Bacteroidota</taxon>
        <taxon>Cytophagia</taxon>
        <taxon>Cytophagales</taxon>
        <taxon>Bernardetiaceae</taxon>
        <taxon>Bernardetia</taxon>
    </lineage>
</organism>
<dbReference type="HOGENOM" id="CLU_1683971_0_0_10"/>
<dbReference type="AlphaFoldDB" id="I4AMD9"/>
<proteinExistence type="predicted"/>
<name>I4AMD9_BERLS</name>
<evidence type="ECO:0000313" key="1">
    <source>
        <dbReference type="EMBL" id="AFM05124.1"/>
    </source>
</evidence>
<keyword evidence="2" id="KW-1185">Reference proteome</keyword>
<dbReference type="KEGG" id="fli:Fleli_2771"/>
<dbReference type="Proteomes" id="UP000006054">
    <property type="component" value="Chromosome"/>
</dbReference>
<accession>I4AMD9</accession>
<sequence length="156" mass="18058">MEIEYEIDHDFLEKSKKEYDIEKATENLLTSYLIQGKVIFSDNDTILKMQKVNLLGFFSNFLGGIIGTRDNLFPQFGGIGFWDNNGENGFDISMNKSNYLLENHQNSKVIFRVDKTGIEKRLNTILLDIISDTIKLCPAYQKNMNLMEFKQSIKIK</sequence>
<dbReference type="EMBL" id="CP003345">
    <property type="protein sequence ID" value="AFM05124.1"/>
    <property type="molecule type" value="Genomic_DNA"/>
</dbReference>
<protein>
    <submittedName>
        <fullName evidence="1">Uncharacterized protein</fullName>
    </submittedName>
</protein>
<dbReference type="RefSeq" id="WP_014798559.1">
    <property type="nucleotide sequence ID" value="NC_018018.1"/>
</dbReference>